<accession>C1A8Z3</accession>
<dbReference type="Gene3D" id="3.40.50.12280">
    <property type="match status" value="1"/>
</dbReference>
<dbReference type="GO" id="GO:0008137">
    <property type="term" value="F:NADH dehydrogenase (ubiquinone) activity"/>
    <property type="evidence" value="ECO:0007669"/>
    <property type="project" value="InterPro"/>
</dbReference>
<keyword evidence="4 6" id="KW-1278">Translocase</keyword>
<dbReference type="GO" id="GO:0009060">
    <property type="term" value="P:aerobic respiration"/>
    <property type="evidence" value="ECO:0007669"/>
    <property type="project" value="TreeGrafter"/>
</dbReference>
<dbReference type="KEGG" id="gau:GAU_1661"/>
<gene>
    <name evidence="6 10" type="primary">nuoB</name>
    <name evidence="10" type="ordered locus">GAU_1661</name>
</gene>
<dbReference type="GO" id="GO:0051539">
    <property type="term" value="F:4 iron, 4 sulfur cluster binding"/>
    <property type="evidence" value="ECO:0007669"/>
    <property type="project" value="UniProtKB-KW"/>
</dbReference>
<comment type="catalytic activity">
    <reaction evidence="6">
        <text>a quinone + NADH + 5 H(+)(in) = a quinol + NAD(+) + 4 H(+)(out)</text>
        <dbReference type="Rhea" id="RHEA:57888"/>
        <dbReference type="ChEBI" id="CHEBI:15378"/>
        <dbReference type="ChEBI" id="CHEBI:24646"/>
        <dbReference type="ChEBI" id="CHEBI:57540"/>
        <dbReference type="ChEBI" id="CHEBI:57945"/>
        <dbReference type="ChEBI" id="CHEBI:132124"/>
    </reaction>
</comment>
<comment type="similarity">
    <text evidence="1 6 7">Belongs to the complex I 20 kDa subunit family.</text>
</comment>
<keyword evidence="6 7" id="KW-0411">Iron-sulfur</keyword>
<sequence>MGLIPSAEGRGASAITHVDAGGHDGWITTRLDFLVNWGRAGSLWPMPFGTACCAIEFMATAASRFDLSRFGMERLSYSPRQADVLLCAGRVPLKLAPVLRRIYQQMPQPKWVISMGACASTGGMFDNYAVVQGIDTIIPVDVYVPGCPPRPEALMHAIIMLQKKVMQERLKDSTRHVEIDPDPTSQLYIPPSRIDELSEPFGNSVHQTRSAP</sequence>
<keyword evidence="6 7" id="KW-0479">Metal-binding</keyword>
<evidence type="ECO:0000256" key="2">
    <source>
        <dbReference type="ARBA" id="ARBA00022448"/>
    </source>
</evidence>
<keyword evidence="6" id="KW-0830">Ubiquinone</keyword>
<evidence type="ECO:0000256" key="7">
    <source>
        <dbReference type="RuleBase" id="RU004464"/>
    </source>
</evidence>
<dbReference type="GO" id="GO:0005506">
    <property type="term" value="F:iron ion binding"/>
    <property type="evidence" value="ECO:0007669"/>
    <property type="project" value="UniProtKB-UniRule"/>
</dbReference>
<evidence type="ECO:0000313" key="11">
    <source>
        <dbReference type="Proteomes" id="UP000002209"/>
    </source>
</evidence>
<dbReference type="InterPro" id="IPR006137">
    <property type="entry name" value="NADH_UbQ_OxRdtase-like_20kDa"/>
</dbReference>
<dbReference type="Proteomes" id="UP000002209">
    <property type="component" value="Chromosome"/>
</dbReference>
<dbReference type="GO" id="GO:0045271">
    <property type="term" value="C:respiratory chain complex I"/>
    <property type="evidence" value="ECO:0007669"/>
    <property type="project" value="TreeGrafter"/>
</dbReference>
<dbReference type="NCBIfam" id="TIGR01957">
    <property type="entry name" value="nuoB_fam"/>
    <property type="match status" value="1"/>
</dbReference>
<keyword evidence="2 6" id="KW-0813">Transport</keyword>
<feature type="domain" description="NADH:ubiquinone oxidoreductase-like 20kDa subunit" evidence="9">
    <location>
        <begin position="52"/>
        <end position="160"/>
    </location>
</feature>
<feature type="binding site" evidence="6">
    <location>
        <position position="52"/>
    </location>
    <ligand>
        <name>[4Fe-4S] cluster</name>
        <dbReference type="ChEBI" id="CHEBI:49883"/>
    </ligand>
</feature>
<dbReference type="SUPFAM" id="SSF56770">
    <property type="entry name" value="HydA/Nqo6-like"/>
    <property type="match status" value="1"/>
</dbReference>
<comment type="subunit">
    <text evidence="6">NDH-1 is composed of 14 different subunits. Subunits NuoB, C, D, E, F, and G constitute the peripheral sector of the complex.</text>
</comment>
<dbReference type="GO" id="GO:0005886">
    <property type="term" value="C:plasma membrane"/>
    <property type="evidence" value="ECO:0007669"/>
    <property type="project" value="UniProtKB-SubCell"/>
</dbReference>
<evidence type="ECO:0000256" key="8">
    <source>
        <dbReference type="SAM" id="MobiDB-lite"/>
    </source>
</evidence>
<dbReference type="NCBIfam" id="NF005012">
    <property type="entry name" value="PRK06411.1"/>
    <property type="match status" value="1"/>
</dbReference>
<dbReference type="PANTHER" id="PTHR11995">
    <property type="entry name" value="NADH DEHYDROGENASE"/>
    <property type="match status" value="1"/>
</dbReference>
<proteinExistence type="inferred from homology"/>
<keyword evidence="6 7" id="KW-0004">4Fe-4S</keyword>
<comment type="cofactor">
    <cofactor evidence="6">
        <name>[4Fe-4S] cluster</name>
        <dbReference type="ChEBI" id="CHEBI:49883"/>
    </cofactor>
    <text evidence="6">Binds 1 [4Fe-4S] cluster.</text>
</comment>
<dbReference type="PROSITE" id="PS01150">
    <property type="entry name" value="COMPLEX1_20K"/>
    <property type="match status" value="1"/>
</dbReference>
<evidence type="ECO:0000256" key="3">
    <source>
        <dbReference type="ARBA" id="ARBA00022719"/>
    </source>
</evidence>
<dbReference type="EMBL" id="AP009153">
    <property type="protein sequence ID" value="BAH38703.1"/>
    <property type="molecule type" value="Genomic_DNA"/>
</dbReference>
<evidence type="ECO:0000313" key="10">
    <source>
        <dbReference type="EMBL" id="BAH38703.1"/>
    </source>
</evidence>
<keyword evidence="11" id="KW-1185">Reference proteome</keyword>
<keyword evidence="3 6" id="KW-0874">Quinone</keyword>
<evidence type="ECO:0000256" key="5">
    <source>
        <dbReference type="ARBA" id="ARBA00023027"/>
    </source>
</evidence>
<feature type="binding site" evidence="6">
    <location>
        <position position="147"/>
    </location>
    <ligand>
        <name>[4Fe-4S] cluster</name>
        <dbReference type="ChEBI" id="CHEBI:49883"/>
    </ligand>
</feature>
<dbReference type="GO" id="GO:0015990">
    <property type="term" value="P:electron transport coupled proton transport"/>
    <property type="evidence" value="ECO:0007669"/>
    <property type="project" value="TreeGrafter"/>
</dbReference>
<keyword evidence="5 6" id="KW-0520">NAD</keyword>
<name>C1A8Z3_GEMAT</name>
<keyword evidence="6 7" id="KW-0408">Iron</keyword>
<dbReference type="Pfam" id="PF01058">
    <property type="entry name" value="Oxidored_q6"/>
    <property type="match status" value="1"/>
</dbReference>
<evidence type="ECO:0000256" key="4">
    <source>
        <dbReference type="ARBA" id="ARBA00022967"/>
    </source>
</evidence>
<reference evidence="11" key="1">
    <citation type="submission" date="2006-03" db="EMBL/GenBank/DDBJ databases">
        <title>Complete genome sequence of Gemmatimonas aurantiaca T-27 that represents a novel phylum Gemmatimonadetes.</title>
        <authorList>
            <person name="Takasaki K."/>
            <person name="Ichikawa N."/>
            <person name="Miura H."/>
            <person name="Matsushita S."/>
            <person name="Watanabe Y."/>
            <person name="Oguchi A."/>
            <person name="Ankai A."/>
            <person name="Yashiro I."/>
            <person name="Takahashi M."/>
            <person name="Terui Y."/>
            <person name="Fukui S."/>
            <person name="Yokoyama H."/>
            <person name="Tanikawa S."/>
            <person name="Hanada S."/>
            <person name="Kamagata Y."/>
            <person name="Fujita N."/>
        </authorList>
    </citation>
    <scope>NUCLEOTIDE SEQUENCE [LARGE SCALE GENOMIC DNA]</scope>
    <source>
        <strain evidence="11">T-27 / DSM 14586 / JCM 11422 / NBRC 100505</strain>
    </source>
</reference>
<dbReference type="EC" id="7.1.1.-" evidence="6"/>
<dbReference type="HAMAP" id="MF_01356">
    <property type="entry name" value="NDH1_NuoB"/>
    <property type="match status" value="1"/>
</dbReference>
<dbReference type="HOGENOM" id="CLU_055737_7_3_0"/>
<feature type="region of interest" description="Disordered" evidence="8">
    <location>
        <begin position="177"/>
        <end position="212"/>
    </location>
</feature>
<dbReference type="eggNOG" id="COG0377">
    <property type="taxonomic scope" value="Bacteria"/>
</dbReference>
<keyword evidence="6" id="KW-1003">Cell membrane</keyword>
<dbReference type="FunFam" id="3.40.50.12280:FF:000002">
    <property type="entry name" value="NADH-quinone oxidoreductase subunit B"/>
    <property type="match status" value="1"/>
</dbReference>
<dbReference type="AlphaFoldDB" id="C1A8Z3"/>
<protein>
    <recommendedName>
        <fullName evidence="6">NADH-quinone oxidoreductase subunit B</fullName>
        <ecNumber evidence="6">7.1.1.-</ecNumber>
    </recommendedName>
    <alternativeName>
        <fullName evidence="6">NADH dehydrogenase I subunit B</fullName>
    </alternativeName>
    <alternativeName>
        <fullName evidence="6">NDH-1 subunit B</fullName>
    </alternativeName>
</protein>
<keyword evidence="6" id="KW-0997">Cell inner membrane</keyword>
<keyword evidence="6" id="KW-0472">Membrane</keyword>
<organism evidence="10 11">
    <name type="scientific">Gemmatimonas aurantiaca (strain DSM 14586 / JCM 11422 / NBRC 100505 / T-27)</name>
    <dbReference type="NCBI Taxonomy" id="379066"/>
    <lineage>
        <taxon>Bacteria</taxon>
        <taxon>Pseudomonadati</taxon>
        <taxon>Gemmatimonadota</taxon>
        <taxon>Gemmatimonadia</taxon>
        <taxon>Gemmatimonadales</taxon>
        <taxon>Gemmatimonadaceae</taxon>
        <taxon>Gemmatimonas</taxon>
    </lineage>
</organism>
<evidence type="ECO:0000256" key="1">
    <source>
        <dbReference type="ARBA" id="ARBA00009173"/>
    </source>
</evidence>
<feature type="binding site" evidence="6">
    <location>
        <position position="118"/>
    </location>
    <ligand>
        <name>[4Fe-4S] cluster</name>
        <dbReference type="ChEBI" id="CHEBI:49883"/>
    </ligand>
</feature>
<evidence type="ECO:0000256" key="6">
    <source>
        <dbReference type="HAMAP-Rule" id="MF_01356"/>
    </source>
</evidence>
<keyword evidence="10" id="KW-0560">Oxidoreductase</keyword>
<dbReference type="GO" id="GO:0048038">
    <property type="term" value="F:quinone binding"/>
    <property type="evidence" value="ECO:0007669"/>
    <property type="project" value="UniProtKB-KW"/>
</dbReference>
<evidence type="ECO:0000259" key="9">
    <source>
        <dbReference type="Pfam" id="PF01058"/>
    </source>
</evidence>
<dbReference type="PANTHER" id="PTHR11995:SF14">
    <property type="entry name" value="NADH DEHYDROGENASE [UBIQUINONE] IRON-SULFUR PROTEIN 7, MITOCHONDRIAL"/>
    <property type="match status" value="1"/>
</dbReference>
<dbReference type="InterPro" id="IPR006138">
    <property type="entry name" value="NADH_UQ_OxRdtase_20Kd_su"/>
</dbReference>
<dbReference type="STRING" id="379066.GAU_1661"/>
<comment type="subcellular location">
    <subcellularLocation>
        <location evidence="6">Cell inner membrane</location>
        <topology evidence="6">Peripheral membrane protein</topology>
        <orientation evidence="6">Cytoplasmic side</orientation>
    </subcellularLocation>
</comment>
<feature type="binding site" evidence="6">
    <location>
        <position position="53"/>
    </location>
    <ligand>
        <name>[4Fe-4S] cluster</name>
        <dbReference type="ChEBI" id="CHEBI:49883"/>
    </ligand>
</feature>
<comment type="function">
    <text evidence="6">NDH-1 shuttles electrons from NADH, via FMN and iron-sulfur (Fe-S) centers, to quinones in the respiratory chain. The immediate electron acceptor for the enzyme in this species is believed to be ubiquinone. Couples the redox reaction to proton translocation (for every two electrons transferred, four hydrogen ions are translocated across the cytoplasmic membrane), and thus conserves the redox energy in a proton gradient.</text>
</comment>
<dbReference type="GO" id="GO:0050136">
    <property type="term" value="F:NADH dehydrogenase (quinone) (non-electrogenic) activity"/>
    <property type="evidence" value="ECO:0007669"/>
    <property type="project" value="UniProtKB-UniRule"/>
</dbReference>